<evidence type="ECO:0000313" key="2">
    <source>
        <dbReference type="EMBL" id="STI20406.1"/>
    </source>
</evidence>
<dbReference type="AlphaFoldDB" id="A0A376RR64"/>
<accession>A0A376RR64</accession>
<protein>
    <submittedName>
        <fullName evidence="2">Inner membrane PsiE protein-like protein</fullName>
    </submittedName>
</protein>
<name>A0A376RR64_ECOLX</name>
<dbReference type="EMBL" id="UGCD01000002">
    <property type="protein sequence ID" value="STI20406.1"/>
    <property type="molecule type" value="Genomic_DNA"/>
</dbReference>
<keyword evidence="1" id="KW-0812">Transmembrane</keyword>
<gene>
    <name evidence="2" type="primary">yjbA</name>
    <name evidence="2" type="ORF">NCTC10865_05812</name>
</gene>
<reference evidence="2 3" key="1">
    <citation type="submission" date="2018-06" db="EMBL/GenBank/DDBJ databases">
        <authorList>
            <consortium name="Pathogen Informatics"/>
            <person name="Doyle S."/>
        </authorList>
    </citation>
    <scope>NUCLEOTIDE SEQUENCE [LARGE SCALE GENOMIC DNA]</scope>
    <source>
        <strain evidence="2 3">NCTC10865</strain>
    </source>
</reference>
<proteinExistence type="predicted"/>
<feature type="transmembrane region" description="Helical" evidence="1">
    <location>
        <begin position="12"/>
        <end position="32"/>
    </location>
</feature>
<evidence type="ECO:0000256" key="1">
    <source>
        <dbReference type="SAM" id="Phobius"/>
    </source>
</evidence>
<organism evidence="2 3">
    <name type="scientific">Escherichia coli</name>
    <dbReference type="NCBI Taxonomy" id="562"/>
    <lineage>
        <taxon>Bacteria</taxon>
        <taxon>Pseudomonadati</taxon>
        <taxon>Pseudomonadota</taxon>
        <taxon>Gammaproteobacteria</taxon>
        <taxon>Enterobacterales</taxon>
        <taxon>Enterobacteriaceae</taxon>
        <taxon>Escherichia</taxon>
    </lineage>
</organism>
<evidence type="ECO:0000313" key="3">
    <source>
        <dbReference type="Proteomes" id="UP000254159"/>
    </source>
</evidence>
<dbReference type="Proteomes" id="UP000254159">
    <property type="component" value="Unassembled WGS sequence"/>
</dbReference>
<keyword evidence="1" id="KW-1133">Transmembrane helix</keyword>
<sequence>MTSLSRPRVEFISTILQTVLNLGLLCLGLIWLSSSAKKRCIWLMCYSRQNKPANMSW</sequence>
<keyword evidence="1" id="KW-0472">Membrane</keyword>